<dbReference type="InterPro" id="IPR006528">
    <property type="entry name" value="Phage_head_morphogenesis_dom"/>
</dbReference>
<organism evidence="2">
    <name type="scientific">marine sediment metagenome</name>
    <dbReference type="NCBI Taxonomy" id="412755"/>
    <lineage>
        <taxon>unclassified sequences</taxon>
        <taxon>metagenomes</taxon>
        <taxon>ecological metagenomes</taxon>
    </lineage>
</organism>
<protein>
    <recommendedName>
        <fullName evidence="1">Phage head morphogenesis domain-containing protein</fullName>
    </recommendedName>
</protein>
<evidence type="ECO:0000313" key="2">
    <source>
        <dbReference type="EMBL" id="KKM65543.1"/>
    </source>
</evidence>
<evidence type="ECO:0000259" key="1">
    <source>
        <dbReference type="Pfam" id="PF04233"/>
    </source>
</evidence>
<reference evidence="2" key="1">
    <citation type="journal article" date="2015" name="Nature">
        <title>Complex archaea that bridge the gap between prokaryotes and eukaryotes.</title>
        <authorList>
            <person name="Spang A."/>
            <person name="Saw J.H."/>
            <person name="Jorgensen S.L."/>
            <person name="Zaremba-Niedzwiedzka K."/>
            <person name="Martijn J."/>
            <person name="Lind A.E."/>
            <person name="van Eijk R."/>
            <person name="Schleper C."/>
            <person name="Guy L."/>
            <person name="Ettema T.J."/>
        </authorList>
    </citation>
    <scope>NUCLEOTIDE SEQUENCE</scope>
</reference>
<comment type="caution">
    <text evidence="2">The sequence shown here is derived from an EMBL/GenBank/DDBJ whole genome shotgun (WGS) entry which is preliminary data.</text>
</comment>
<gene>
    <name evidence="2" type="ORF">LCGC14_1490200</name>
</gene>
<dbReference type="Pfam" id="PF04233">
    <property type="entry name" value="Phage_Mu_F"/>
    <property type="match status" value="1"/>
</dbReference>
<dbReference type="AlphaFoldDB" id="A0A0F9J7L3"/>
<proteinExistence type="predicted"/>
<name>A0A0F9J7L3_9ZZZZ</name>
<sequence length="268" mass="29255">MTAITSRGPVVFTDIIKVRSPSRAEQLRQIRTREKRMRSAVHKMLDGIPKIVTKAELRRAANRGQAGPKLLKRVKKHIRSHQDALLAALEPTALTKQTVDVAELASLQIGKLIADIGDRQLKTVREALVIVFEQGTSPEVLDTISGATGLSKPHLRAVENARLAAIDAGATQAAAAKTAARVRKRLLRFRAQLIARTESVRLAGAITQRFAEETGAKRKTWISARDGNVESLCRALDNGESIPINQEFPGGFMTPPRHGGCRCILDIS</sequence>
<dbReference type="EMBL" id="LAZR01010707">
    <property type="protein sequence ID" value="KKM65543.1"/>
    <property type="molecule type" value="Genomic_DNA"/>
</dbReference>
<accession>A0A0F9J7L3</accession>
<feature type="domain" description="Phage head morphogenesis" evidence="1">
    <location>
        <begin position="158"/>
        <end position="264"/>
    </location>
</feature>